<name>A0ABQ6M986_9STRA</name>
<evidence type="ECO:0000256" key="1">
    <source>
        <dbReference type="SAM" id="MobiDB-lite"/>
    </source>
</evidence>
<proteinExistence type="predicted"/>
<keyword evidence="2" id="KW-1133">Transmembrane helix</keyword>
<evidence type="ECO:0000313" key="3">
    <source>
        <dbReference type="EMBL" id="GMI22103.1"/>
    </source>
</evidence>
<keyword evidence="4" id="KW-1185">Reference proteome</keyword>
<dbReference type="Proteomes" id="UP001165060">
    <property type="component" value="Unassembled WGS sequence"/>
</dbReference>
<feature type="region of interest" description="Disordered" evidence="1">
    <location>
        <begin position="189"/>
        <end position="208"/>
    </location>
</feature>
<feature type="compositionally biased region" description="Acidic residues" evidence="1">
    <location>
        <begin position="198"/>
        <end position="208"/>
    </location>
</feature>
<dbReference type="EMBL" id="BRYB01005241">
    <property type="protein sequence ID" value="GMI22103.1"/>
    <property type="molecule type" value="Genomic_DNA"/>
</dbReference>
<feature type="compositionally biased region" description="Low complexity" evidence="1">
    <location>
        <begin position="135"/>
        <end position="147"/>
    </location>
</feature>
<sequence>MEVLTDDATVTATLLPSHEETSLPTRSIAVSVTPEFPGGRMPEVTAVEVRVGRTLRNWQRVMKEKYWVCFAIGVTYLMGVYGVAFIILYKVFGIYFAATAASPDPAAAAAEETEWEGREIRIAPDDPIPDPDDLPPLAQQSPAGADPSPRPPSPTGGGGSDDDFEPLDGGARTVGAGRAEEKAMRRVMSGFVERDEIITDIDDADPDA</sequence>
<organism evidence="3 4">
    <name type="scientific">Tetraparma gracilis</name>
    <dbReference type="NCBI Taxonomy" id="2962635"/>
    <lineage>
        <taxon>Eukaryota</taxon>
        <taxon>Sar</taxon>
        <taxon>Stramenopiles</taxon>
        <taxon>Ochrophyta</taxon>
        <taxon>Bolidophyceae</taxon>
        <taxon>Parmales</taxon>
        <taxon>Triparmaceae</taxon>
        <taxon>Tetraparma</taxon>
    </lineage>
</organism>
<evidence type="ECO:0000313" key="4">
    <source>
        <dbReference type="Proteomes" id="UP001165060"/>
    </source>
</evidence>
<evidence type="ECO:0008006" key="5">
    <source>
        <dbReference type="Google" id="ProtNLM"/>
    </source>
</evidence>
<feature type="region of interest" description="Disordered" evidence="1">
    <location>
        <begin position="122"/>
        <end position="183"/>
    </location>
</feature>
<protein>
    <recommendedName>
        <fullName evidence="5">Transmembrane protein</fullName>
    </recommendedName>
</protein>
<keyword evidence="2" id="KW-0472">Membrane</keyword>
<evidence type="ECO:0000256" key="2">
    <source>
        <dbReference type="SAM" id="Phobius"/>
    </source>
</evidence>
<comment type="caution">
    <text evidence="3">The sequence shown here is derived from an EMBL/GenBank/DDBJ whole genome shotgun (WGS) entry which is preliminary data.</text>
</comment>
<feature type="transmembrane region" description="Helical" evidence="2">
    <location>
        <begin position="66"/>
        <end position="89"/>
    </location>
</feature>
<gene>
    <name evidence="3" type="ORF">TeGR_g1014</name>
</gene>
<accession>A0ABQ6M986</accession>
<reference evidence="3 4" key="1">
    <citation type="journal article" date="2023" name="Commun. Biol.">
        <title>Genome analysis of Parmales, the sister group of diatoms, reveals the evolutionary specialization of diatoms from phago-mixotrophs to photoautotrophs.</title>
        <authorList>
            <person name="Ban H."/>
            <person name="Sato S."/>
            <person name="Yoshikawa S."/>
            <person name="Yamada K."/>
            <person name="Nakamura Y."/>
            <person name="Ichinomiya M."/>
            <person name="Sato N."/>
            <person name="Blanc-Mathieu R."/>
            <person name="Endo H."/>
            <person name="Kuwata A."/>
            <person name="Ogata H."/>
        </authorList>
    </citation>
    <scope>NUCLEOTIDE SEQUENCE [LARGE SCALE GENOMIC DNA]</scope>
</reference>
<keyword evidence="2" id="KW-0812">Transmembrane</keyword>